<dbReference type="EMBL" id="JALJEJ010000006">
    <property type="protein sequence ID" value="MCJ8210666.1"/>
    <property type="molecule type" value="Genomic_DNA"/>
</dbReference>
<accession>A0A9X1X502</accession>
<dbReference type="RefSeq" id="WP_245130508.1">
    <property type="nucleotide sequence ID" value="NZ_JALJEJ010000006.1"/>
</dbReference>
<evidence type="ECO:0000313" key="1">
    <source>
        <dbReference type="EMBL" id="MCJ8210666.1"/>
    </source>
</evidence>
<reference evidence="1" key="1">
    <citation type="submission" date="2022-04" db="EMBL/GenBank/DDBJ databases">
        <title>Mucilaginibacter sp. RS28 isolated from freshwater.</title>
        <authorList>
            <person name="Ko S.-R."/>
        </authorList>
    </citation>
    <scope>NUCLEOTIDE SEQUENCE</scope>
    <source>
        <strain evidence="1">RS28</strain>
    </source>
</reference>
<organism evidence="1 2">
    <name type="scientific">Mucilaginibacter straminoryzae</name>
    <dbReference type="NCBI Taxonomy" id="2932774"/>
    <lineage>
        <taxon>Bacteria</taxon>
        <taxon>Pseudomonadati</taxon>
        <taxon>Bacteroidota</taxon>
        <taxon>Sphingobacteriia</taxon>
        <taxon>Sphingobacteriales</taxon>
        <taxon>Sphingobacteriaceae</taxon>
        <taxon>Mucilaginibacter</taxon>
    </lineage>
</organism>
<gene>
    <name evidence="1" type="ORF">MUY27_13195</name>
</gene>
<dbReference type="Proteomes" id="UP001139450">
    <property type="component" value="Unassembled WGS sequence"/>
</dbReference>
<sequence>MKPLHLSPLMLLYCFLQFQPVAKAQTLAAIRLISGERKTNCEFIYQVGSIEVSVDQHGRIRLNYDAREPAQFATAFDADAIEGRPIQINGVPIKYYNQFDMDNLGKVKSIGDINIAYYDRFDLDNKGKVKSIGTIRFTYFDRFDMDNQGKIKMAGNIPVSYYDRFDMSNKGNIKSIGNSTITYYDDFDDRSLIGRIKAIRGNTPKLFVETF</sequence>
<dbReference type="AlphaFoldDB" id="A0A9X1X502"/>
<evidence type="ECO:0000313" key="2">
    <source>
        <dbReference type="Proteomes" id="UP001139450"/>
    </source>
</evidence>
<protein>
    <submittedName>
        <fullName evidence="1">Uncharacterized protein</fullName>
    </submittedName>
</protein>
<proteinExistence type="predicted"/>
<comment type="caution">
    <text evidence="1">The sequence shown here is derived from an EMBL/GenBank/DDBJ whole genome shotgun (WGS) entry which is preliminary data.</text>
</comment>
<keyword evidence="2" id="KW-1185">Reference proteome</keyword>
<name>A0A9X1X502_9SPHI</name>